<organism evidence="8 9">
    <name type="scientific">Sesamum indicum</name>
    <name type="common">Oriental sesame</name>
    <name type="synonym">Sesamum orientale</name>
    <dbReference type="NCBI Taxonomy" id="4182"/>
    <lineage>
        <taxon>Eukaryota</taxon>
        <taxon>Viridiplantae</taxon>
        <taxon>Streptophyta</taxon>
        <taxon>Embryophyta</taxon>
        <taxon>Tracheophyta</taxon>
        <taxon>Spermatophyta</taxon>
        <taxon>Magnoliopsida</taxon>
        <taxon>eudicotyledons</taxon>
        <taxon>Gunneridae</taxon>
        <taxon>Pentapetalae</taxon>
        <taxon>asterids</taxon>
        <taxon>lamiids</taxon>
        <taxon>Lamiales</taxon>
        <taxon>Pedaliaceae</taxon>
        <taxon>Sesamum</taxon>
    </lineage>
</organism>
<feature type="domain" description="BZIP" evidence="7">
    <location>
        <begin position="31"/>
        <end position="82"/>
    </location>
</feature>
<evidence type="ECO:0000259" key="7">
    <source>
        <dbReference type="PROSITE" id="PS50217"/>
    </source>
</evidence>
<proteinExistence type="predicted"/>
<keyword evidence="2" id="KW-0805">Transcription regulation</keyword>
<keyword evidence="3" id="KW-0238">DNA-binding</keyword>
<feature type="region of interest" description="Disordered" evidence="6">
    <location>
        <begin position="1"/>
        <end position="54"/>
    </location>
</feature>
<dbReference type="Pfam" id="PF00170">
    <property type="entry name" value="bZIP_1"/>
    <property type="match status" value="1"/>
</dbReference>
<dbReference type="GO" id="GO:0000976">
    <property type="term" value="F:transcription cis-regulatory region binding"/>
    <property type="evidence" value="ECO:0007669"/>
    <property type="project" value="TreeGrafter"/>
</dbReference>
<keyword evidence="8" id="KW-1185">Reference proteome</keyword>
<dbReference type="GeneID" id="105179076"/>
<dbReference type="OrthoDB" id="551672at2759"/>
<evidence type="ECO:0000256" key="6">
    <source>
        <dbReference type="SAM" id="MobiDB-lite"/>
    </source>
</evidence>
<gene>
    <name evidence="9" type="primary">LOC105179076</name>
</gene>
<dbReference type="InterPro" id="IPR045314">
    <property type="entry name" value="bZIP_plant_GBF1"/>
</dbReference>
<name>A0A8M8USH3_SESIN</name>
<dbReference type="CDD" id="cd14702">
    <property type="entry name" value="bZIP_plant_GBF1"/>
    <property type="match status" value="1"/>
</dbReference>
<dbReference type="Gene3D" id="1.20.5.170">
    <property type="match status" value="1"/>
</dbReference>
<dbReference type="GO" id="GO:0045893">
    <property type="term" value="P:positive regulation of DNA-templated transcription"/>
    <property type="evidence" value="ECO:0007669"/>
    <property type="project" value="TreeGrafter"/>
</dbReference>
<dbReference type="GO" id="GO:0003700">
    <property type="term" value="F:DNA-binding transcription factor activity"/>
    <property type="evidence" value="ECO:0007669"/>
    <property type="project" value="InterPro"/>
</dbReference>
<accession>A0A8M8USH3</accession>
<feature type="compositionally biased region" description="Low complexity" evidence="6">
    <location>
        <begin position="1"/>
        <end position="22"/>
    </location>
</feature>
<evidence type="ECO:0000256" key="4">
    <source>
        <dbReference type="ARBA" id="ARBA00023163"/>
    </source>
</evidence>
<dbReference type="PANTHER" id="PTHR45764">
    <property type="entry name" value="BZIP TRANSCRIPTION FACTOR 44"/>
    <property type="match status" value="1"/>
</dbReference>
<sequence length="171" mass="19557">MASPTSATSSGSISISLQNSGSEENRQHVTDERKRKRIVSNRESARRSRMRKQKHLDDLNAQVNQLRAENNHILSNINLVTQLCLNIECENSVLRAQMSELNHRVQALNDIIKYIDSNRITAAGPEMEDYYDEDGMMMMMMMMNGGDFLKPWSLNHVNEPVMANLPDVLMY</sequence>
<dbReference type="PROSITE" id="PS00036">
    <property type="entry name" value="BZIP_BASIC"/>
    <property type="match status" value="1"/>
</dbReference>
<dbReference type="InterPro" id="IPR046347">
    <property type="entry name" value="bZIP_sf"/>
</dbReference>
<dbReference type="AlphaFoldDB" id="A0A8M8USH3"/>
<dbReference type="FunFam" id="1.20.5.170:FF:000020">
    <property type="entry name" value="BZIP transcription factor"/>
    <property type="match status" value="1"/>
</dbReference>
<dbReference type="Proteomes" id="UP000504604">
    <property type="component" value="Unplaced"/>
</dbReference>
<feature type="compositionally biased region" description="Basic and acidic residues" evidence="6">
    <location>
        <begin position="23"/>
        <end position="33"/>
    </location>
</feature>
<dbReference type="InterPro" id="IPR004827">
    <property type="entry name" value="bZIP"/>
</dbReference>
<dbReference type="KEGG" id="sind:105179076"/>
<dbReference type="PANTHER" id="PTHR45764:SF38">
    <property type="entry name" value="BZIP TRANSCRIPTION FACTOR 44"/>
    <property type="match status" value="1"/>
</dbReference>
<dbReference type="GO" id="GO:0046982">
    <property type="term" value="F:protein heterodimerization activity"/>
    <property type="evidence" value="ECO:0007669"/>
    <property type="project" value="UniProtKB-ARBA"/>
</dbReference>
<evidence type="ECO:0000256" key="5">
    <source>
        <dbReference type="ARBA" id="ARBA00023242"/>
    </source>
</evidence>
<dbReference type="PROSITE" id="PS50217">
    <property type="entry name" value="BZIP"/>
    <property type="match status" value="1"/>
</dbReference>
<evidence type="ECO:0000313" key="9">
    <source>
        <dbReference type="RefSeq" id="XP_020546884.1"/>
    </source>
</evidence>
<dbReference type="GO" id="GO:0005634">
    <property type="term" value="C:nucleus"/>
    <property type="evidence" value="ECO:0007669"/>
    <property type="project" value="UniProtKB-SubCell"/>
</dbReference>
<evidence type="ECO:0000256" key="2">
    <source>
        <dbReference type="ARBA" id="ARBA00023015"/>
    </source>
</evidence>
<evidence type="ECO:0000313" key="8">
    <source>
        <dbReference type="Proteomes" id="UP000504604"/>
    </source>
</evidence>
<keyword evidence="4" id="KW-0804">Transcription</keyword>
<reference evidence="9" key="1">
    <citation type="submission" date="2025-08" db="UniProtKB">
        <authorList>
            <consortium name="RefSeq"/>
        </authorList>
    </citation>
    <scope>IDENTIFICATION</scope>
</reference>
<comment type="subcellular location">
    <subcellularLocation>
        <location evidence="1">Nucleus</location>
    </subcellularLocation>
</comment>
<evidence type="ECO:0000256" key="1">
    <source>
        <dbReference type="ARBA" id="ARBA00004123"/>
    </source>
</evidence>
<protein>
    <submittedName>
        <fullName evidence="9">BZIP transcription factor 11-like</fullName>
    </submittedName>
</protein>
<dbReference type="SUPFAM" id="SSF57959">
    <property type="entry name" value="Leucine zipper domain"/>
    <property type="match status" value="1"/>
</dbReference>
<dbReference type="SMART" id="SM00338">
    <property type="entry name" value="BRLZ"/>
    <property type="match status" value="1"/>
</dbReference>
<keyword evidence="5" id="KW-0539">Nucleus</keyword>
<dbReference type="RefSeq" id="XP_020546884.1">
    <property type="nucleotide sequence ID" value="XM_020691225.1"/>
</dbReference>
<evidence type="ECO:0000256" key="3">
    <source>
        <dbReference type="ARBA" id="ARBA00023125"/>
    </source>
</evidence>